<reference evidence="1 2" key="1">
    <citation type="journal article" date="2021" name="Nat. Commun.">
        <title>Genetic determinants of endophytism in the Arabidopsis root mycobiome.</title>
        <authorList>
            <person name="Mesny F."/>
            <person name="Miyauchi S."/>
            <person name="Thiergart T."/>
            <person name="Pickel B."/>
            <person name="Atanasova L."/>
            <person name="Karlsson M."/>
            <person name="Huettel B."/>
            <person name="Barry K.W."/>
            <person name="Haridas S."/>
            <person name="Chen C."/>
            <person name="Bauer D."/>
            <person name="Andreopoulos W."/>
            <person name="Pangilinan J."/>
            <person name="LaButti K."/>
            <person name="Riley R."/>
            <person name="Lipzen A."/>
            <person name="Clum A."/>
            <person name="Drula E."/>
            <person name="Henrissat B."/>
            <person name="Kohler A."/>
            <person name="Grigoriev I.V."/>
            <person name="Martin F.M."/>
            <person name="Hacquard S."/>
        </authorList>
    </citation>
    <scope>NUCLEOTIDE SEQUENCE [LARGE SCALE GENOMIC DNA]</scope>
    <source>
        <strain evidence="1 2">MPI-SDFR-AT-0079</strain>
    </source>
</reference>
<comment type="caution">
    <text evidence="1">The sequence shown here is derived from an EMBL/GenBank/DDBJ whole genome shotgun (WGS) entry which is preliminary data.</text>
</comment>
<organism evidence="1 2">
    <name type="scientific">Chaetomium tenue</name>
    <dbReference type="NCBI Taxonomy" id="1854479"/>
    <lineage>
        <taxon>Eukaryota</taxon>
        <taxon>Fungi</taxon>
        <taxon>Dikarya</taxon>
        <taxon>Ascomycota</taxon>
        <taxon>Pezizomycotina</taxon>
        <taxon>Sordariomycetes</taxon>
        <taxon>Sordariomycetidae</taxon>
        <taxon>Sordariales</taxon>
        <taxon>Chaetomiaceae</taxon>
        <taxon>Chaetomium</taxon>
    </lineage>
</organism>
<accession>A0ACB7P4R5</accession>
<gene>
    <name evidence="1" type="ORF">F5144DRAFT_580609</name>
</gene>
<evidence type="ECO:0000313" key="2">
    <source>
        <dbReference type="Proteomes" id="UP000724584"/>
    </source>
</evidence>
<proteinExistence type="predicted"/>
<dbReference type="Proteomes" id="UP000724584">
    <property type="component" value="Unassembled WGS sequence"/>
</dbReference>
<keyword evidence="2" id="KW-1185">Reference proteome</keyword>
<protein>
    <submittedName>
        <fullName evidence="1">Uncharacterized protein</fullName>
    </submittedName>
</protein>
<dbReference type="EMBL" id="JAGIZQ010000005">
    <property type="protein sequence ID" value="KAH6628950.1"/>
    <property type="molecule type" value="Genomic_DNA"/>
</dbReference>
<evidence type="ECO:0000313" key="1">
    <source>
        <dbReference type="EMBL" id="KAH6628950.1"/>
    </source>
</evidence>
<name>A0ACB7P4R5_9PEZI</name>
<sequence>MSEREGREAARGMFGIIGAKVRRFITLVSDEPGAQPTPMDWILDTRSYRMRVTSERGIEAQRLK</sequence>